<proteinExistence type="predicted"/>
<gene>
    <name evidence="1" type="ORF">HPB47_004152</name>
</gene>
<dbReference type="Proteomes" id="UP000805193">
    <property type="component" value="Unassembled WGS sequence"/>
</dbReference>
<sequence>MMMESMRMNHVIQIPRDSFYAGTFPNGSWGGQLGMIARNECDIAISPTSPTYKRFELGIFLPHYYFIRVAPCGGTRHEFKMDVFQFITALDRWVWAALLACMVVLAILMVVPYWGKPDRISRFFDALLSLFGNMLFEGSPEPPETQYGRWISSIWWLTVLVIMTGFIGFMKASTMVKDEAGRVNTLEDIVARPDLVPFVMRGSTIENLFVTSTDPMFRRVLQQVVRTGGLATVPQVLSRRVFDLMLDEKAVIFCDKLFLDSTIFRLYPEGYEGKFYQGTHFFLVNEFVMMVRRDLDPEITRTLHMSTKYTTHEALSCLRATHLILFLFLIGSVFFIFLSIPNMRMVPRFKKLVPVSILFYISANEPSFVVRQQKAIRKNPKTVKPPFPNARKTYTTKH</sequence>
<organism evidence="1 2">
    <name type="scientific">Ixodes persulcatus</name>
    <name type="common">Taiga tick</name>
    <dbReference type="NCBI Taxonomy" id="34615"/>
    <lineage>
        <taxon>Eukaryota</taxon>
        <taxon>Metazoa</taxon>
        <taxon>Ecdysozoa</taxon>
        <taxon>Arthropoda</taxon>
        <taxon>Chelicerata</taxon>
        <taxon>Arachnida</taxon>
        <taxon>Acari</taxon>
        <taxon>Parasitiformes</taxon>
        <taxon>Ixodida</taxon>
        <taxon>Ixodoidea</taxon>
        <taxon>Ixodidae</taxon>
        <taxon>Ixodinae</taxon>
        <taxon>Ixodes</taxon>
    </lineage>
</organism>
<name>A0AC60PGH4_IXOPE</name>
<evidence type="ECO:0000313" key="2">
    <source>
        <dbReference type="Proteomes" id="UP000805193"/>
    </source>
</evidence>
<comment type="caution">
    <text evidence="1">The sequence shown here is derived from an EMBL/GenBank/DDBJ whole genome shotgun (WGS) entry which is preliminary data.</text>
</comment>
<evidence type="ECO:0000313" key="1">
    <source>
        <dbReference type="EMBL" id="KAG0419387.1"/>
    </source>
</evidence>
<reference evidence="1 2" key="1">
    <citation type="journal article" date="2020" name="Cell">
        <title>Large-Scale Comparative Analyses of Tick Genomes Elucidate Their Genetic Diversity and Vector Capacities.</title>
        <authorList>
            <consortium name="Tick Genome and Microbiome Consortium (TIGMIC)"/>
            <person name="Jia N."/>
            <person name="Wang J."/>
            <person name="Shi W."/>
            <person name="Du L."/>
            <person name="Sun Y."/>
            <person name="Zhan W."/>
            <person name="Jiang J.F."/>
            <person name="Wang Q."/>
            <person name="Zhang B."/>
            <person name="Ji P."/>
            <person name="Bell-Sakyi L."/>
            <person name="Cui X.M."/>
            <person name="Yuan T.T."/>
            <person name="Jiang B.G."/>
            <person name="Yang W.F."/>
            <person name="Lam T.T."/>
            <person name="Chang Q.C."/>
            <person name="Ding S.J."/>
            <person name="Wang X.J."/>
            <person name="Zhu J.G."/>
            <person name="Ruan X.D."/>
            <person name="Zhao L."/>
            <person name="Wei J.T."/>
            <person name="Ye R.Z."/>
            <person name="Que T.C."/>
            <person name="Du C.H."/>
            <person name="Zhou Y.H."/>
            <person name="Cheng J.X."/>
            <person name="Dai P.F."/>
            <person name="Guo W.B."/>
            <person name="Han X.H."/>
            <person name="Huang E.J."/>
            <person name="Li L.F."/>
            <person name="Wei W."/>
            <person name="Gao Y.C."/>
            <person name="Liu J.Z."/>
            <person name="Shao H.Z."/>
            <person name="Wang X."/>
            <person name="Wang C.C."/>
            <person name="Yang T.C."/>
            <person name="Huo Q.B."/>
            <person name="Li W."/>
            <person name="Chen H.Y."/>
            <person name="Chen S.E."/>
            <person name="Zhou L.G."/>
            <person name="Ni X.B."/>
            <person name="Tian J.H."/>
            <person name="Sheng Y."/>
            <person name="Liu T."/>
            <person name="Pan Y.S."/>
            <person name="Xia L.Y."/>
            <person name="Li J."/>
            <person name="Zhao F."/>
            <person name="Cao W.C."/>
        </authorList>
    </citation>
    <scope>NUCLEOTIDE SEQUENCE [LARGE SCALE GENOMIC DNA]</scope>
    <source>
        <strain evidence="1">Iper-2018</strain>
    </source>
</reference>
<keyword evidence="2" id="KW-1185">Reference proteome</keyword>
<accession>A0AC60PGH4</accession>
<dbReference type="EMBL" id="JABSTQ010010631">
    <property type="protein sequence ID" value="KAG0419387.1"/>
    <property type="molecule type" value="Genomic_DNA"/>
</dbReference>
<protein>
    <submittedName>
        <fullName evidence="1">Uncharacterized protein</fullName>
    </submittedName>
</protein>